<dbReference type="PANTHER" id="PTHR24111">
    <property type="entry name" value="LEUCINE-RICH REPEAT-CONTAINING PROTEIN 34"/>
    <property type="match status" value="1"/>
</dbReference>
<organism evidence="4">
    <name type="scientific">Skeletonema marinoi</name>
    <dbReference type="NCBI Taxonomy" id="267567"/>
    <lineage>
        <taxon>Eukaryota</taxon>
        <taxon>Sar</taxon>
        <taxon>Stramenopiles</taxon>
        <taxon>Ochrophyta</taxon>
        <taxon>Bacillariophyta</taxon>
        <taxon>Coscinodiscophyceae</taxon>
        <taxon>Thalassiosirophycidae</taxon>
        <taxon>Thalassiosirales</taxon>
        <taxon>Skeletonemataceae</taxon>
        <taxon>Skeletonema</taxon>
        <taxon>Skeletonema marinoi-dohrnii complex</taxon>
    </lineage>
</organism>
<feature type="compositionally biased region" description="Low complexity" evidence="3">
    <location>
        <begin position="205"/>
        <end position="215"/>
    </location>
</feature>
<dbReference type="InterPro" id="IPR001611">
    <property type="entry name" value="Leu-rich_rpt"/>
</dbReference>
<dbReference type="Pfam" id="PF13516">
    <property type="entry name" value="LRR_6"/>
    <property type="match status" value="1"/>
</dbReference>
<feature type="coiled-coil region" evidence="2">
    <location>
        <begin position="248"/>
        <end position="374"/>
    </location>
</feature>
<feature type="region of interest" description="Disordered" evidence="3">
    <location>
        <begin position="190"/>
        <end position="217"/>
    </location>
</feature>
<proteinExistence type="predicted"/>
<evidence type="ECO:0000313" key="5">
    <source>
        <dbReference type="EMBL" id="CAD9621760.1"/>
    </source>
</evidence>
<evidence type="ECO:0000256" key="1">
    <source>
        <dbReference type="ARBA" id="ARBA00022737"/>
    </source>
</evidence>
<dbReference type="InterPro" id="IPR032675">
    <property type="entry name" value="LRR_dom_sf"/>
</dbReference>
<protein>
    <submittedName>
        <fullName evidence="4">Uncharacterized protein</fullName>
    </submittedName>
</protein>
<dbReference type="SUPFAM" id="SSF52047">
    <property type="entry name" value="RNI-like"/>
    <property type="match status" value="1"/>
</dbReference>
<keyword evidence="1" id="KW-0677">Repeat</keyword>
<dbReference type="AlphaFoldDB" id="A0A6U3Y6U0"/>
<feature type="coiled-coil region" evidence="2">
    <location>
        <begin position="489"/>
        <end position="544"/>
    </location>
</feature>
<dbReference type="EMBL" id="HBGZ01025805">
    <property type="protein sequence ID" value="CAD9621758.1"/>
    <property type="molecule type" value="Transcribed_RNA"/>
</dbReference>
<dbReference type="SMART" id="SM00368">
    <property type="entry name" value="LRR_RI"/>
    <property type="match status" value="3"/>
</dbReference>
<keyword evidence="2" id="KW-0175">Coiled coil</keyword>
<dbReference type="EMBL" id="HBGZ01025806">
    <property type="protein sequence ID" value="CAD9621760.1"/>
    <property type="molecule type" value="Transcribed_RNA"/>
</dbReference>
<accession>A0A6U3Y6U0</accession>
<evidence type="ECO:0000256" key="3">
    <source>
        <dbReference type="SAM" id="MobiDB-lite"/>
    </source>
</evidence>
<name>A0A6U3Y6U0_9STRA</name>
<feature type="compositionally biased region" description="Low complexity" evidence="3">
    <location>
        <begin position="591"/>
        <end position="604"/>
    </location>
</feature>
<dbReference type="InterPro" id="IPR052201">
    <property type="entry name" value="LRR-containing_regulator"/>
</dbReference>
<dbReference type="Gene3D" id="3.80.10.10">
    <property type="entry name" value="Ribonuclease Inhibitor"/>
    <property type="match status" value="1"/>
</dbReference>
<gene>
    <name evidence="4" type="ORF">SMAR0320_LOCUS18356</name>
    <name evidence="5" type="ORF">SMAR0320_LOCUS18357</name>
</gene>
<evidence type="ECO:0000313" key="4">
    <source>
        <dbReference type="EMBL" id="CAD9621758.1"/>
    </source>
</evidence>
<reference evidence="4" key="1">
    <citation type="submission" date="2021-01" db="EMBL/GenBank/DDBJ databases">
        <authorList>
            <person name="Corre E."/>
            <person name="Pelletier E."/>
            <person name="Niang G."/>
            <person name="Scheremetjew M."/>
            <person name="Finn R."/>
            <person name="Kale V."/>
            <person name="Holt S."/>
            <person name="Cochrane G."/>
            <person name="Meng A."/>
            <person name="Brown T."/>
            <person name="Cohen L."/>
        </authorList>
    </citation>
    <scope>NUCLEOTIDE SEQUENCE</scope>
    <source>
        <strain evidence="4">SM1012Den-03</strain>
    </source>
</reference>
<dbReference type="PANTHER" id="PTHR24111:SF0">
    <property type="entry name" value="LEUCINE-RICH REPEAT-CONTAINING PROTEIN"/>
    <property type="match status" value="1"/>
</dbReference>
<evidence type="ECO:0000256" key="2">
    <source>
        <dbReference type="SAM" id="Coils"/>
    </source>
</evidence>
<feature type="region of interest" description="Disordered" evidence="3">
    <location>
        <begin position="558"/>
        <end position="609"/>
    </location>
</feature>
<sequence length="701" mass="78586">MTFISGRLVQEDINKLTKKNVISVGCSVHAKENLDILAAVLTTTATKLETLQLDDTATALQNDNFLTALTQNDTIRFLNLRSSGCDDNGAIALATVLRKNSTLQTISLNDNNISDVGAKALAEALKENTAVQKLYLNDNIISEEGAKALADARRGIDGKLQIIISLRRNKLTDEAFAAALKESPTIYQRRHVDSNDGREEELAEKSPTTISSPIISEKESAASNKISNVGAGVTAKDTNTWDRLQMNIDNYLAERKLMKQQLDNLSTARHEARDELAAKDAMLRKKDDELLTQRKQFDQYQRRVDKLTAEQQRNIQQLEDKLSADNALAAGEAAAKDAELKMNYEEMLNLRKQLEQMEAAKVAAETKAVELNTELRIKNDLVKMKDAEFLHLRTQLNIQLNELETKIMVGLEQQSNQKVDKLSADVARAKASEASKDAELTMTKDLLKMKDEELLNHRKQFDVLTVESNSKDAELKMKNIELSNQISGNEELRESSGEMKRRVEQLYLQNAEFVATNSNLKKRNEDLSAENSQLTAQVDSLSESLKYAKVVDLVDLTTEPAEHKSGEDSQGEEQLPSKRRRLTNGVVVSPNQTNENEGNQNTETSVETTQRSQVFWDTLERHKADVVELLRESASKGEKVVSVVAIVEARKKNFAVIQRVHPFIDDQQMTTAFSRAENDAHREYVQSAAHVVHRPHRLNLE</sequence>